<keyword evidence="1" id="KW-0732">Signal</keyword>
<reference evidence="3 4" key="1">
    <citation type="submission" date="2018-06" db="EMBL/GenBank/DDBJ databases">
        <title>Genomic Encyclopedia of Archaeal and Bacterial Type Strains, Phase II (KMG-II): from individual species to whole genera.</title>
        <authorList>
            <person name="Goeker M."/>
        </authorList>
    </citation>
    <scope>NUCLEOTIDE SEQUENCE [LARGE SCALE GENOMIC DNA]</scope>
    <source>
        <strain evidence="3 4">DSM 6779</strain>
    </source>
</reference>
<dbReference type="PANTHER" id="PTHR30535:SF34">
    <property type="entry name" value="MOLYBDATE-BINDING PROTEIN MOLA"/>
    <property type="match status" value="1"/>
</dbReference>
<dbReference type="Gene3D" id="3.40.50.1980">
    <property type="entry name" value="Nitrogenase molybdenum iron protein domain"/>
    <property type="match status" value="2"/>
</dbReference>
<keyword evidence="4" id="KW-1185">Reference proteome</keyword>
<dbReference type="SUPFAM" id="SSF53807">
    <property type="entry name" value="Helical backbone' metal receptor"/>
    <property type="match status" value="1"/>
</dbReference>
<dbReference type="RefSeq" id="WP_111444123.1">
    <property type="nucleotide sequence ID" value="NZ_QKZK01000002.1"/>
</dbReference>
<dbReference type="InterPro" id="IPR002491">
    <property type="entry name" value="ABC_transptr_periplasmic_BD"/>
</dbReference>
<evidence type="ECO:0000313" key="3">
    <source>
        <dbReference type="EMBL" id="PZX20396.1"/>
    </source>
</evidence>
<dbReference type="Proteomes" id="UP000249239">
    <property type="component" value="Unassembled WGS sequence"/>
</dbReference>
<dbReference type="PROSITE" id="PS51257">
    <property type="entry name" value="PROKAR_LIPOPROTEIN"/>
    <property type="match status" value="1"/>
</dbReference>
<organism evidence="3 4">
    <name type="scientific">Breznakibacter xylanolyticus</name>
    <dbReference type="NCBI Taxonomy" id="990"/>
    <lineage>
        <taxon>Bacteria</taxon>
        <taxon>Pseudomonadati</taxon>
        <taxon>Bacteroidota</taxon>
        <taxon>Bacteroidia</taxon>
        <taxon>Marinilabiliales</taxon>
        <taxon>Marinilabiliaceae</taxon>
        <taxon>Breznakibacter</taxon>
    </lineage>
</organism>
<evidence type="ECO:0000259" key="2">
    <source>
        <dbReference type="PROSITE" id="PS50983"/>
    </source>
</evidence>
<sequence>MSSFIQRSYFLFIILMMMVGCGSPSKPAGGCVTDSLTAEPFVANRIICSAPLLTEVVFALGQEYRLVGRTDYCKYPEASQQVASVGSVMDPSIETIIDLKPDVVLTSTHFKREVSDKLNRLGIRTRRIFHQSSSDGAYQTIRDVAALTDCVERADSLITRMEARKTAILASIPKERPMPSVYYVVGFGKNGDFTGGGDTFIHHLITLAGGRNIAADSQGWNYSLEKLMTQNPDIIMLRQGWKEAFCSQTPYNQLKAVKNNRVYEINKDLLEINGPRTVDGLALLVSLFYPE</sequence>
<protein>
    <submittedName>
        <fullName evidence="3">Iron complex transport system substrate-binding protein</fullName>
    </submittedName>
</protein>
<name>A0A2W7P4W8_9BACT</name>
<proteinExistence type="predicted"/>
<comment type="caution">
    <text evidence="3">The sequence shown here is derived from an EMBL/GenBank/DDBJ whole genome shotgun (WGS) entry which is preliminary data.</text>
</comment>
<accession>A0A2W7P4W8</accession>
<dbReference type="AlphaFoldDB" id="A0A2W7P4W8"/>
<evidence type="ECO:0000256" key="1">
    <source>
        <dbReference type="ARBA" id="ARBA00022729"/>
    </source>
</evidence>
<evidence type="ECO:0000313" key="4">
    <source>
        <dbReference type="Proteomes" id="UP000249239"/>
    </source>
</evidence>
<dbReference type="Pfam" id="PF01497">
    <property type="entry name" value="Peripla_BP_2"/>
    <property type="match status" value="1"/>
</dbReference>
<dbReference type="EMBL" id="QKZK01000002">
    <property type="protein sequence ID" value="PZX20396.1"/>
    <property type="molecule type" value="Genomic_DNA"/>
</dbReference>
<dbReference type="OrthoDB" id="9816357at2"/>
<dbReference type="GO" id="GO:0071281">
    <property type="term" value="P:cellular response to iron ion"/>
    <property type="evidence" value="ECO:0007669"/>
    <property type="project" value="TreeGrafter"/>
</dbReference>
<dbReference type="PANTHER" id="PTHR30535">
    <property type="entry name" value="VITAMIN B12-BINDING PROTEIN"/>
    <property type="match status" value="1"/>
</dbReference>
<feature type="domain" description="Fe/B12 periplasmic-binding" evidence="2">
    <location>
        <begin position="45"/>
        <end position="291"/>
    </location>
</feature>
<dbReference type="NCBIfam" id="NF038402">
    <property type="entry name" value="TroA_like"/>
    <property type="match status" value="1"/>
</dbReference>
<dbReference type="PROSITE" id="PS50983">
    <property type="entry name" value="FE_B12_PBP"/>
    <property type="match status" value="1"/>
</dbReference>
<dbReference type="InterPro" id="IPR050902">
    <property type="entry name" value="ABC_Transporter_SBP"/>
</dbReference>
<dbReference type="InterPro" id="IPR054828">
    <property type="entry name" value="Vit_B12_bind_prot"/>
</dbReference>
<gene>
    <name evidence="3" type="ORF">LX69_00394</name>
</gene>